<keyword evidence="10" id="KW-0496">Mitochondrion</keyword>
<reference evidence="10" key="1">
    <citation type="submission" date="2013-06" db="EMBL/GenBank/DDBJ databases">
        <authorList>
            <person name="O'Brian M.A."/>
            <person name="Misner I."/>
            <person name="Lane C.E."/>
        </authorList>
    </citation>
    <scope>NUCLEOTIDE SEQUENCE</scope>
</reference>
<dbReference type="GO" id="GO:0042773">
    <property type="term" value="P:ATP synthesis coupled electron transport"/>
    <property type="evidence" value="ECO:0007669"/>
    <property type="project" value="InterPro"/>
</dbReference>
<dbReference type="Gene3D" id="1.10.287.3510">
    <property type="match status" value="1"/>
</dbReference>
<comment type="subcellular location">
    <subcellularLocation>
        <location evidence="1">Membrane</location>
        <topology evidence="1">Multi-pass membrane protein</topology>
    </subcellularLocation>
</comment>
<keyword evidence="7" id="KW-0520">NAD</keyword>
<keyword evidence="6 9" id="KW-1133">Transmembrane helix</keyword>
<dbReference type="AlphaFoldDB" id="S5TZ45"/>
<evidence type="ECO:0000256" key="2">
    <source>
        <dbReference type="ARBA" id="ARBA00010519"/>
    </source>
</evidence>
<feature type="transmembrane region" description="Helical" evidence="9">
    <location>
        <begin position="6"/>
        <end position="23"/>
    </location>
</feature>
<dbReference type="PANTHER" id="PTHR11434:SF21">
    <property type="entry name" value="NADH DEHYDROGENASE SUBUNIT 4L-RELATED"/>
    <property type="match status" value="1"/>
</dbReference>
<evidence type="ECO:0000256" key="3">
    <source>
        <dbReference type="ARBA" id="ARBA00022448"/>
    </source>
</evidence>
<evidence type="ECO:0000256" key="5">
    <source>
        <dbReference type="ARBA" id="ARBA00022967"/>
    </source>
</evidence>
<accession>S5TZ45</accession>
<keyword evidence="8 9" id="KW-0472">Membrane</keyword>
<sequence>MLLFNNILINFILFCLGLLGIILNRQNILIILMSIELVLLSINLNFIYFSVFLDDIMGQIFSLIILTVASAESAIGLALMVLFFNIHGNISIYKIHILSL</sequence>
<dbReference type="NCBIfam" id="NF004321">
    <property type="entry name" value="PRK05715.1-3"/>
    <property type="match status" value="1"/>
</dbReference>
<name>S5TZ45_9STRA</name>
<reference evidence="10" key="2">
    <citation type="journal article" date="2014" name="J. Eukaryot. Microbiol.">
        <title>Mitochondrial Genome Sequences and Comparative Genomics of Achlya hypogyna and Thraustotheca clavata.</title>
        <authorList>
            <person name="O'Brien M.A."/>
            <person name="Misner I."/>
            <person name="Lane C.E."/>
        </authorList>
    </citation>
    <scope>NUCLEOTIDE SEQUENCE</scope>
</reference>
<proteinExistence type="inferred from homology"/>
<dbReference type="InterPro" id="IPR001133">
    <property type="entry name" value="NADH_UbQ_OxRdtase_chain4L/K"/>
</dbReference>
<dbReference type="PANTHER" id="PTHR11434">
    <property type="entry name" value="NADH-UBIQUINONE OXIDOREDUCTASE SUBUNIT ND4L"/>
    <property type="match status" value="1"/>
</dbReference>
<dbReference type="GeneID" id="16695851"/>
<organism evidence="10">
    <name type="scientific">Thraustotheca clavata</name>
    <dbReference type="NCBI Taxonomy" id="74557"/>
    <lineage>
        <taxon>Eukaryota</taxon>
        <taxon>Sar</taxon>
        <taxon>Stramenopiles</taxon>
        <taxon>Oomycota</taxon>
        <taxon>Saprolegniomycetes</taxon>
        <taxon>Saprolegniales</taxon>
        <taxon>Achlyaceae</taxon>
        <taxon>Thraustotheca</taxon>
    </lineage>
</organism>
<dbReference type="HAMAP" id="MF_01456">
    <property type="entry name" value="NDH1_NuoK"/>
    <property type="match status" value="1"/>
</dbReference>
<evidence type="ECO:0000256" key="6">
    <source>
        <dbReference type="ARBA" id="ARBA00022989"/>
    </source>
</evidence>
<dbReference type="NCBIfam" id="NF004320">
    <property type="entry name" value="PRK05715.1-2"/>
    <property type="match status" value="1"/>
</dbReference>
<keyword evidence="4 9" id="KW-0812">Transmembrane</keyword>
<dbReference type="EMBL" id="KF226725">
    <property type="protein sequence ID" value="AGS55535.1"/>
    <property type="molecule type" value="Genomic_DNA"/>
</dbReference>
<evidence type="ECO:0000256" key="1">
    <source>
        <dbReference type="ARBA" id="ARBA00004141"/>
    </source>
</evidence>
<comment type="similarity">
    <text evidence="2">Belongs to the complex I subunit 4L family.</text>
</comment>
<geneLocation type="mitochondrion" evidence="10"/>
<evidence type="ECO:0000256" key="4">
    <source>
        <dbReference type="ARBA" id="ARBA00022692"/>
    </source>
</evidence>
<protein>
    <submittedName>
        <fullName evidence="10">NADH dehydrogenase subunit 4L</fullName>
    </submittedName>
</protein>
<dbReference type="InterPro" id="IPR039428">
    <property type="entry name" value="NUOK/Mnh_C1-like"/>
</dbReference>
<dbReference type="GO" id="GO:0030964">
    <property type="term" value="C:NADH dehydrogenase complex"/>
    <property type="evidence" value="ECO:0007669"/>
    <property type="project" value="TreeGrafter"/>
</dbReference>
<dbReference type="GO" id="GO:0016651">
    <property type="term" value="F:oxidoreductase activity, acting on NAD(P)H"/>
    <property type="evidence" value="ECO:0007669"/>
    <property type="project" value="InterPro"/>
</dbReference>
<dbReference type="Pfam" id="PF00420">
    <property type="entry name" value="Oxidored_q2"/>
    <property type="match status" value="1"/>
</dbReference>
<dbReference type="NCBIfam" id="NF004323">
    <property type="entry name" value="PRK05715.1-5"/>
    <property type="match status" value="1"/>
</dbReference>
<evidence type="ECO:0000313" key="10">
    <source>
        <dbReference type="EMBL" id="AGS55535.1"/>
    </source>
</evidence>
<feature type="transmembrane region" description="Helical" evidence="9">
    <location>
        <begin position="28"/>
        <end position="48"/>
    </location>
</feature>
<evidence type="ECO:0000256" key="7">
    <source>
        <dbReference type="ARBA" id="ARBA00023027"/>
    </source>
</evidence>
<dbReference type="RefSeq" id="YP_008475384.1">
    <property type="nucleotide sequence ID" value="NC_022179.1"/>
</dbReference>
<keyword evidence="3" id="KW-0813">Transport</keyword>
<keyword evidence="5" id="KW-1278">Translocase</keyword>
<evidence type="ECO:0000256" key="8">
    <source>
        <dbReference type="ARBA" id="ARBA00023136"/>
    </source>
</evidence>
<evidence type="ECO:0000256" key="9">
    <source>
        <dbReference type="SAM" id="Phobius"/>
    </source>
</evidence>
<feature type="transmembrane region" description="Helical" evidence="9">
    <location>
        <begin position="60"/>
        <end position="84"/>
    </location>
</feature>